<protein>
    <submittedName>
        <fullName evidence="3">Uncharacterized protein</fullName>
    </submittedName>
</protein>
<evidence type="ECO:0000313" key="3">
    <source>
        <dbReference type="EMBL" id="GEB21218.1"/>
    </source>
</evidence>
<keyword evidence="4" id="KW-1185">Reference proteome</keyword>
<feature type="signal peptide" evidence="2">
    <location>
        <begin position="1"/>
        <end position="32"/>
    </location>
</feature>
<proteinExistence type="predicted"/>
<gene>
    <name evidence="3" type="ORF">AAU01_39730</name>
</gene>
<dbReference type="AlphaFoldDB" id="A0A4Y3NQG0"/>
<accession>A0A4Y3NQG0</accession>
<keyword evidence="1" id="KW-0812">Transmembrane</keyword>
<feature type="chain" id="PRO_5021383227" evidence="2">
    <location>
        <begin position="33"/>
        <end position="429"/>
    </location>
</feature>
<dbReference type="GeneID" id="97300015"/>
<comment type="caution">
    <text evidence="3">The sequence shown here is derived from an EMBL/GenBank/DDBJ whole genome shotgun (WGS) entry which is preliminary data.</text>
</comment>
<feature type="transmembrane region" description="Helical" evidence="1">
    <location>
        <begin position="401"/>
        <end position="418"/>
    </location>
</feature>
<keyword evidence="1" id="KW-1133">Transmembrane helix</keyword>
<dbReference type="RefSeq" id="WP_170224990.1">
    <property type="nucleotide sequence ID" value="NZ_BAAAWK010000001.1"/>
</dbReference>
<name>A0A4Y3NQG0_PAEAU</name>
<organism evidence="3 4">
    <name type="scientific">Paenarthrobacter aurescens</name>
    <name type="common">Arthrobacter aurescens</name>
    <dbReference type="NCBI Taxonomy" id="43663"/>
    <lineage>
        <taxon>Bacteria</taxon>
        <taxon>Bacillati</taxon>
        <taxon>Actinomycetota</taxon>
        <taxon>Actinomycetes</taxon>
        <taxon>Micrococcales</taxon>
        <taxon>Micrococcaceae</taxon>
        <taxon>Paenarthrobacter</taxon>
    </lineage>
</organism>
<keyword evidence="2" id="KW-0732">Signal</keyword>
<reference evidence="3 4" key="1">
    <citation type="submission" date="2019-06" db="EMBL/GenBank/DDBJ databases">
        <title>Whole genome shotgun sequence of Paenarthrobacter aurescens NBRC 12136.</title>
        <authorList>
            <person name="Hosoyama A."/>
            <person name="Uohara A."/>
            <person name="Ohji S."/>
            <person name="Ichikawa N."/>
        </authorList>
    </citation>
    <scope>NUCLEOTIDE SEQUENCE [LARGE SCALE GENOMIC DNA]</scope>
    <source>
        <strain evidence="3 4">NBRC 12136</strain>
    </source>
</reference>
<dbReference type="InterPro" id="IPR047900">
    <property type="entry name" value="Choice_anch_G"/>
</dbReference>
<dbReference type="NCBIfam" id="NF033766">
    <property type="entry name" value="choice_anch_G"/>
    <property type="match status" value="1"/>
</dbReference>
<evidence type="ECO:0000256" key="2">
    <source>
        <dbReference type="SAM" id="SignalP"/>
    </source>
</evidence>
<keyword evidence="1" id="KW-0472">Membrane</keyword>
<dbReference type="EMBL" id="BJMD01000042">
    <property type="protein sequence ID" value="GEB21218.1"/>
    <property type="molecule type" value="Genomic_DNA"/>
</dbReference>
<evidence type="ECO:0000313" key="4">
    <source>
        <dbReference type="Proteomes" id="UP000317715"/>
    </source>
</evidence>
<sequence length="429" mass="41178">MNSKSKLWPAAVGVTAVSALAIGLVAAPAANAAPTDVISIGSGQIIDGTVLAIPNFAGLAANGAATAQQIGTPPSGPVVIENTTPLDLSAVFGVVNVGAGNIPLLQNNGIIQVGAVSQYGKAVNDGSSEAFSGTVSGAPGLVTLPGGLPSNGDPAIPAARVNVGTASILGGADLVNVNLQITTLAAAAKKDQGAAPQGAYALAGVSAEVGGTVVGGVAGTISAAINTANAVLTPLGVTVENPVAGGTIAITEADLLAVAGVADLNSLPAGTDLISFLPQAVANKLTSVVSTTLASATAAVNNLGPIAQIVAGPALAVLTTALNGVTSAVATTVVAPLSTALTALVSAKVNVQETAPSGAFTQRALQVAIAGGSIATVNLANATVGPNLDAAAIPLVNADTMAITGGVALLALLSWLFVRSRRRTAVAAV</sequence>
<evidence type="ECO:0000256" key="1">
    <source>
        <dbReference type="SAM" id="Phobius"/>
    </source>
</evidence>
<dbReference type="Proteomes" id="UP000317715">
    <property type="component" value="Unassembled WGS sequence"/>
</dbReference>